<evidence type="ECO:0000313" key="8">
    <source>
        <dbReference type="Proteomes" id="UP000032287"/>
    </source>
</evidence>
<accession>A0A0D1LNW3</accession>
<comment type="caution">
    <text evidence="7">The sequence shown here is derived from an EMBL/GenBank/DDBJ whole genome shotgun (WGS) entry which is preliminary data.</text>
</comment>
<dbReference type="PANTHER" id="PTHR10353">
    <property type="entry name" value="GLYCOSYL HYDROLASE"/>
    <property type="match status" value="1"/>
</dbReference>
<dbReference type="GO" id="GO:0016052">
    <property type="term" value="P:carbohydrate catabolic process"/>
    <property type="evidence" value="ECO:0007669"/>
    <property type="project" value="TreeGrafter"/>
</dbReference>
<dbReference type="PROSITE" id="PS00572">
    <property type="entry name" value="GLYCOSYL_HYDROL_F1_1"/>
    <property type="match status" value="1"/>
</dbReference>
<dbReference type="RefSeq" id="WP_043711525.1">
    <property type="nucleotide sequence ID" value="NZ_JALOCT010000005.1"/>
</dbReference>
<keyword evidence="8" id="KW-1185">Reference proteome</keyword>
<evidence type="ECO:0000256" key="5">
    <source>
        <dbReference type="RuleBase" id="RU003690"/>
    </source>
</evidence>
<dbReference type="Gene3D" id="3.20.20.80">
    <property type="entry name" value="Glycosidases"/>
    <property type="match status" value="1"/>
</dbReference>
<dbReference type="STRING" id="137591.AO080_06355"/>
<organism evidence="7 8">
    <name type="scientific">Weissella cibaria</name>
    <dbReference type="NCBI Taxonomy" id="137591"/>
    <lineage>
        <taxon>Bacteria</taxon>
        <taxon>Bacillati</taxon>
        <taxon>Bacillota</taxon>
        <taxon>Bacilli</taxon>
        <taxon>Lactobacillales</taxon>
        <taxon>Lactobacillaceae</taxon>
        <taxon>Weissella</taxon>
    </lineage>
</organism>
<dbReference type="NCBIfam" id="NF007154">
    <property type="entry name" value="PRK09589.1"/>
    <property type="match status" value="1"/>
</dbReference>
<dbReference type="AlphaFoldDB" id="A0A0D1LNW3"/>
<sequence length="483" mass="55568">MVKGYQMPEGFLWGAAVAAHQLEGAWDVDGKGVSIADVMLAGKNGVPREVTDEVLPDGNYPNHRGINFYESYPQDFKLMKELGLKAFRTSIAWTRIFPNGDEETPNEAGLAYYDKMIDAMIENDIVPVITLSHFEMPLHLVKKYGGFRNRQVIDFFLKFADTVMLRYGDRVKYWMTFNEINNQTSWMDPHPMLQNSGLLDYQADEAQELMYQASHYELLASALVTKRAHEIAREMGCELLVGDMIAMNPVYPASSKPEDILMAERAMQSRYFWGDVHATGQYPNWLKKFWAHKGFKIDITPADEKILAENTVDYVAFSYYMSWTVSDTGDEWLEYDEEANHGDNPFLQKSDWGWQIDPVGVRWAMNWMWDRWHKPMFIVENGFGAYDELTPDHEVHDDYRIAYFQGHIQAMERAVALDGIPLIGYLPWSGIDIVSASTGEMLKRYGFIYVDMDDMGRGSGARYRKDSFKWYQQVIASNGEDLG</sequence>
<evidence type="ECO:0000256" key="6">
    <source>
        <dbReference type="RuleBase" id="RU004468"/>
    </source>
</evidence>
<dbReference type="GO" id="GO:0005829">
    <property type="term" value="C:cytosol"/>
    <property type="evidence" value="ECO:0007669"/>
    <property type="project" value="TreeGrafter"/>
</dbReference>
<dbReference type="Proteomes" id="UP000032287">
    <property type="component" value="Unassembled WGS sequence"/>
</dbReference>
<dbReference type="GO" id="GO:0008706">
    <property type="term" value="F:6-phospho-beta-glucosidase activity"/>
    <property type="evidence" value="ECO:0007669"/>
    <property type="project" value="UniProtKB-EC"/>
</dbReference>
<gene>
    <name evidence="7" type="primary">bglA_4</name>
    <name evidence="7" type="ORF">QX99_01357</name>
</gene>
<evidence type="ECO:0000256" key="4">
    <source>
        <dbReference type="PROSITE-ProRule" id="PRU10055"/>
    </source>
</evidence>
<dbReference type="PANTHER" id="PTHR10353:SF122">
    <property type="entry name" value="6-PHOSPHO-BETA-GLUCOSIDASE ASCB-RELATED"/>
    <property type="match status" value="1"/>
</dbReference>
<dbReference type="PROSITE" id="PS00653">
    <property type="entry name" value="GLYCOSYL_HYDROL_F1_2"/>
    <property type="match status" value="1"/>
</dbReference>
<dbReference type="EC" id="3.2.1.86" evidence="7"/>
<evidence type="ECO:0000256" key="3">
    <source>
        <dbReference type="ARBA" id="ARBA00023295"/>
    </source>
</evidence>
<dbReference type="InterPro" id="IPR033132">
    <property type="entry name" value="GH_1_N_CS"/>
</dbReference>
<dbReference type="Pfam" id="PF00232">
    <property type="entry name" value="Glyco_hydro_1"/>
    <property type="match status" value="1"/>
</dbReference>
<dbReference type="InterPro" id="IPR018120">
    <property type="entry name" value="Glyco_hydro_1_AS"/>
</dbReference>
<protein>
    <submittedName>
        <fullName evidence="7">BglA_4 protein</fullName>
        <ecNumber evidence="7">3.2.1.86</ecNumber>
    </submittedName>
</protein>
<feature type="active site" description="Nucleophile" evidence="4">
    <location>
        <position position="380"/>
    </location>
</feature>
<evidence type="ECO:0000313" key="7">
    <source>
        <dbReference type="EMBL" id="KIU20312.1"/>
    </source>
</evidence>
<dbReference type="PRINTS" id="PR00131">
    <property type="entry name" value="GLHYDRLASE1"/>
</dbReference>
<dbReference type="FunFam" id="3.20.20.80:FF:000004">
    <property type="entry name" value="Beta-glucosidase 6-phospho-beta-glucosidase"/>
    <property type="match status" value="1"/>
</dbReference>
<proteinExistence type="inferred from homology"/>
<evidence type="ECO:0000256" key="2">
    <source>
        <dbReference type="ARBA" id="ARBA00022801"/>
    </source>
</evidence>
<keyword evidence="2 6" id="KW-0378">Hydrolase</keyword>
<keyword evidence="3 6" id="KW-0326">Glycosidase</keyword>
<name>A0A0D1LNW3_9LACO</name>
<evidence type="ECO:0000256" key="1">
    <source>
        <dbReference type="ARBA" id="ARBA00010838"/>
    </source>
</evidence>
<dbReference type="eggNOG" id="COG2723">
    <property type="taxonomic scope" value="Bacteria"/>
</dbReference>
<dbReference type="InterPro" id="IPR017853">
    <property type="entry name" value="GH"/>
</dbReference>
<reference evidence="7 8" key="1">
    <citation type="journal article" date="2015" name="Microbiology (Mosc.)">
        <title>Genomics of the Weissella cibaria species with an examination of its metabolic traits.</title>
        <authorList>
            <person name="Lynch K.M."/>
            <person name="Lucid A."/>
            <person name="Arendt E.K."/>
            <person name="Sleator R.D."/>
            <person name="Lucey B."/>
            <person name="Coffey A."/>
        </authorList>
    </citation>
    <scope>NUCLEOTIDE SEQUENCE [LARGE SCALE GENOMIC DNA]</scope>
    <source>
        <strain evidence="7 8">MG1</strain>
    </source>
</reference>
<dbReference type="PATRIC" id="fig|137591.25.peg.1327"/>
<dbReference type="SUPFAM" id="SSF51445">
    <property type="entry name" value="(Trans)glycosidases"/>
    <property type="match status" value="1"/>
</dbReference>
<dbReference type="InterPro" id="IPR001360">
    <property type="entry name" value="Glyco_hydro_1"/>
</dbReference>
<dbReference type="EMBL" id="JWHU01000023">
    <property type="protein sequence ID" value="KIU20312.1"/>
    <property type="molecule type" value="Genomic_DNA"/>
</dbReference>
<comment type="similarity">
    <text evidence="1 5">Belongs to the glycosyl hydrolase 1 family.</text>
</comment>